<dbReference type="GO" id="GO:0005576">
    <property type="term" value="C:extracellular region"/>
    <property type="evidence" value="ECO:0007669"/>
    <property type="project" value="TreeGrafter"/>
</dbReference>
<evidence type="ECO:0000256" key="8">
    <source>
        <dbReference type="ARBA" id="ARBA00023316"/>
    </source>
</evidence>
<evidence type="ECO:0000256" key="7">
    <source>
        <dbReference type="ARBA" id="ARBA00022984"/>
    </source>
</evidence>
<dbReference type="GO" id="GO:0008360">
    <property type="term" value="P:regulation of cell shape"/>
    <property type="evidence" value="ECO:0007669"/>
    <property type="project" value="UniProtKB-UniRule"/>
</dbReference>
<dbReference type="UniPathway" id="UPA00219"/>
<evidence type="ECO:0000259" key="10">
    <source>
        <dbReference type="PROSITE" id="PS52029"/>
    </source>
</evidence>
<dbReference type="GO" id="GO:0071555">
    <property type="term" value="P:cell wall organization"/>
    <property type="evidence" value="ECO:0007669"/>
    <property type="project" value="UniProtKB-UniRule"/>
</dbReference>
<dbReference type="CDD" id="cd16913">
    <property type="entry name" value="YkuD_like"/>
    <property type="match status" value="1"/>
</dbReference>
<evidence type="ECO:0000256" key="6">
    <source>
        <dbReference type="ARBA" id="ARBA00022960"/>
    </source>
</evidence>
<dbReference type="PROSITE" id="PS52029">
    <property type="entry name" value="LD_TPASE"/>
    <property type="match status" value="1"/>
</dbReference>
<dbReference type="Pfam" id="PF03734">
    <property type="entry name" value="YkuD"/>
    <property type="match status" value="1"/>
</dbReference>
<keyword evidence="7 9" id="KW-0573">Peptidoglycan synthesis</keyword>
<comment type="caution">
    <text evidence="11">The sequence shown here is derived from an EMBL/GenBank/DDBJ whole genome shotgun (WGS) entry which is preliminary data.</text>
</comment>
<evidence type="ECO:0000256" key="4">
    <source>
        <dbReference type="ARBA" id="ARBA00022679"/>
    </source>
</evidence>
<keyword evidence="4" id="KW-0808">Transferase</keyword>
<feature type="active site" description="Proton donor/acceptor" evidence="9">
    <location>
        <position position="134"/>
    </location>
</feature>
<dbReference type="GO" id="GO:0016757">
    <property type="term" value="F:glycosyltransferase activity"/>
    <property type="evidence" value="ECO:0007669"/>
    <property type="project" value="UniProtKB-KW"/>
</dbReference>
<feature type="domain" description="L,D-TPase catalytic" evidence="10">
    <location>
        <begin position="22"/>
        <end position="174"/>
    </location>
</feature>
<dbReference type="SUPFAM" id="SSF141523">
    <property type="entry name" value="L,D-transpeptidase catalytic domain-like"/>
    <property type="match status" value="1"/>
</dbReference>
<organism evidence="11 12">
    <name type="scientific">Eiseniibacteriota bacterium</name>
    <dbReference type="NCBI Taxonomy" id="2212470"/>
    <lineage>
        <taxon>Bacteria</taxon>
        <taxon>Candidatus Eiseniibacteriota</taxon>
    </lineage>
</organism>
<dbReference type="EMBL" id="VBPB01000185">
    <property type="protein sequence ID" value="TMQ71096.1"/>
    <property type="molecule type" value="Genomic_DNA"/>
</dbReference>
<evidence type="ECO:0000256" key="1">
    <source>
        <dbReference type="ARBA" id="ARBA00004752"/>
    </source>
</evidence>
<dbReference type="GO" id="GO:0071972">
    <property type="term" value="F:peptidoglycan L,D-transpeptidase activity"/>
    <property type="evidence" value="ECO:0007669"/>
    <property type="project" value="TreeGrafter"/>
</dbReference>
<accession>A0A538U5C3</accession>
<reference evidence="11 12" key="1">
    <citation type="journal article" date="2019" name="Nat. Microbiol.">
        <title>Mediterranean grassland soil C-N compound turnover is dependent on rainfall and depth, and is mediated by genomically divergent microorganisms.</title>
        <authorList>
            <person name="Diamond S."/>
            <person name="Andeer P.F."/>
            <person name="Li Z."/>
            <person name="Crits-Christoph A."/>
            <person name="Burstein D."/>
            <person name="Anantharaman K."/>
            <person name="Lane K.R."/>
            <person name="Thomas B.C."/>
            <person name="Pan C."/>
            <person name="Northen T.R."/>
            <person name="Banfield J.F."/>
        </authorList>
    </citation>
    <scope>NUCLEOTIDE SEQUENCE [LARGE SCALE GENOMIC DNA]</scope>
    <source>
        <strain evidence="11">WS_11</strain>
    </source>
</reference>
<feature type="active site" description="Nucleophile" evidence="9">
    <location>
        <position position="150"/>
    </location>
</feature>
<dbReference type="Gene3D" id="2.40.440.10">
    <property type="entry name" value="L,D-transpeptidase catalytic domain-like"/>
    <property type="match status" value="1"/>
</dbReference>
<dbReference type="InterPro" id="IPR038063">
    <property type="entry name" value="Transpep_catalytic_dom"/>
</dbReference>
<comment type="pathway">
    <text evidence="1 9">Cell wall biogenesis; peptidoglycan biosynthesis.</text>
</comment>
<evidence type="ECO:0000256" key="3">
    <source>
        <dbReference type="ARBA" id="ARBA00022676"/>
    </source>
</evidence>
<dbReference type="InterPro" id="IPR050979">
    <property type="entry name" value="LD-transpeptidase"/>
</dbReference>
<keyword evidence="3" id="KW-0328">Glycosyltransferase</keyword>
<dbReference type="GO" id="GO:0018104">
    <property type="term" value="P:peptidoglycan-protein cross-linking"/>
    <property type="evidence" value="ECO:0007669"/>
    <property type="project" value="TreeGrafter"/>
</dbReference>
<comment type="similarity">
    <text evidence="2">Belongs to the YkuD family.</text>
</comment>
<protein>
    <submittedName>
        <fullName evidence="11">L,D-transpeptidase</fullName>
    </submittedName>
</protein>
<dbReference type="PANTHER" id="PTHR30582:SF24">
    <property type="entry name" value="L,D-TRANSPEPTIDASE ERFK_SRFK-RELATED"/>
    <property type="match status" value="1"/>
</dbReference>
<evidence type="ECO:0000256" key="2">
    <source>
        <dbReference type="ARBA" id="ARBA00005992"/>
    </source>
</evidence>
<evidence type="ECO:0000256" key="5">
    <source>
        <dbReference type="ARBA" id="ARBA00022801"/>
    </source>
</evidence>
<gene>
    <name evidence="11" type="ORF">E6K81_10955</name>
</gene>
<evidence type="ECO:0000313" key="11">
    <source>
        <dbReference type="EMBL" id="TMQ71096.1"/>
    </source>
</evidence>
<sequence>MAQTPDPESAARALDLARAAMERVLVDVARQRVTLLEAGRPVAVYPASTSAAGIGGEEGSNRTPLGWHRIHARIGAGAPLGAVFESRVPTGRVWRGEAADADLILTRVLTLEGLEDGVNRGPGRDSLERYIYLHGTNHEDQLGRPASHGCVRLANADVVELFDRVAEGDAVFIAAGEPRA</sequence>
<evidence type="ECO:0000256" key="9">
    <source>
        <dbReference type="PROSITE-ProRule" id="PRU01373"/>
    </source>
</evidence>
<evidence type="ECO:0000313" key="12">
    <source>
        <dbReference type="Proteomes" id="UP000319771"/>
    </source>
</evidence>
<dbReference type="Proteomes" id="UP000319771">
    <property type="component" value="Unassembled WGS sequence"/>
</dbReference>
<keyword evidence="6 9" id="KW-0133">Cell shape</keyword>
<keyword evidence="8 9" id="KW-0961">Cell wall biogenesis/degradation</keyword>
<name>A0A538U5C3_UNCEI</name>
<proteinExistence type="inferred from homology"/>
<keyword evidence="5" id="KW-0378">Hydrolase</keyword>
<dbReference type="AlphaFoldDB" id="A0A538U5C3"/>
<dbReference type="InterPro" id="IPR005490">
    <property type="entry name" value="LD_TPept_cat_dom"/>
</dbReference>
<dbReference type="PANTHER" id="PTHR30582">
    <property type="entry name" value="L,D-TRANSPEPTIDASE"/>
    <property type="match status" value="1"/>
</dbReference>